<evidence type="ECO:0000259" key="3">
    <source>
        <dbReference type="PROSITE" id="PS50994"/>
    </source>
</evidence>
<evidence type="ECO:0000313" key="5">
    <source>
        <dbReference type="Proteomes" id="UP000006174"/>
    </source>
</evidence>
<proteinExistence type="predicted"/>
<comment type="caution">
    <text evidence="4">The sequence shown here is derived from an EMBL/GenBank/DDBJ whole genome shotgun (WGS) entry which is preliminary data.</text>
</comment>
<organism evidence="4 5">
    <name type="scientific">Ustilago hordei</name>
    <name type="common">Barley covered smut fungus</name>
    <dbReference type="NCBI Taxonomy" id="120017"/>
    <lineage>
        <taxon>Eukaryota</taxon>
        <taxon>Fungi</taxon>
        <taxon>Dikarya</taxon>
        <taxon>Basidiomycota</taxon>
        <taxon>Ustilaginomycotina</taxon>
        <taxon>Ustilaginomycetes</taxon>
        <taxon>Ustilaginales</taxon>
        <taxon>Ustilaginaceae</taxon>
        <taxon>Ustilago</taxon>
    </lineage>
</organism>
<dbReference type="InterPro" id="IPR016197">
    <property type="entry name" value="Chromo-like_dom_sf"/>
</dbReference>
<dbReference type="GO" id="GO:0003723">
    <property type="term" value="F:RNA binding"/>
    <property type="evidence" value="ECO:0007669"/>
    <property type="project" value="UniProtKB-KW"/>
</dbReference>
<dbReference type="GO" id="GO:0005634">
    <property type="term" value="C:nucleus"/>
    <property type="evidence" value="ECO:0007669"/>
    <property type="project" value="UniProtKB-ARBA"/>
</dbReference>
<gene>
    <name evidence="4" type="ORF">UHOR_06837</name>
</gene>
<dbReference type="Pfam" id="PF00385">
    <property type="entry name" value="Chromo"/>
    <property type="match status" value="1"/>
</dbReference>
<sequence length="348" mass="40715">MDFIKGLPKLASYDLIFMIVDQLTKYAILALMHKMIMSKQTAELLKDQVMSHFGVPDHIVSDCSHQFVSAAWREFMEKLVIHHSLSTAYHLQTDRQMEQVNQVVEQYLRMYCNYKQDDWVTWLPMAAFMYNNTVHSSIGVSPFFACYRWNLKLHPELLKQVGILDLKKSEFATRREEFTAYLQDQIQQAQGRAVAQYNQKRKDMEFRVGDMVYVNQKNWKTTRPSPKLDTCLVGLFPVLEHIGRWAYRLQLPTSLHIHDVFHVSMLEPKMTSSLPQHSEIEVTPPLPDEELEFEVEAIVVKRGHGRQLEYKVLWQGYPEEAASWEPVACLNCPDLIREYEDSEGGRRQ</sequence>
<dbReference type="OMA" id="HIGRWAY"/>
<dbReference type="InterPro" id="IPR023780">
    <property type="entry name" value="Chromo_domain"/>
</dbReference>
<dbReference type="Gene3D" id="3.30.420.10">
    <property type="entry name" value="Ribonuclease H-like superfamily/Ribonuclease H"/>
    <property type="match status" value="1"/>
</dbReference>
<dbReference type="PANTHER" id="PTHR37984:SF5">
    <property type="entry name" value="PROTEIN NYNRIN-LIKE"/>
    <property type="match status" value="1"/>
</dbReference>
<dbReference type="InterPro" id="IPR036397">
    <property type="entry name" value="RNaseH_sf"/>
</dbReference>
<protein>
    <recommendedName>
        <fullName evidence="6">Integrase catalytic domain-containing protein</fullName>
    </recommendedName>
</protein>
<dbReference type="CDD" id="cd00024">
    <property type="entry name" value="CD_CSD"/>
    <property type="match status" value="1"/>
</dbReference>
<dbReference type="Gene3D" id="2.40.50.40">
    <property type="match status" value="1"/>
</dbReference>
<dbReference type="InterPro" id="IPR056924">
    <property type="entry name" value="SH3_Tf2-1"/>
</dbReference>
<dbReference type="InterPro" id="IPR012337">
    <property type="entry name" value="RNaseH-like_sf"/>
</dbReference>
<evidence type="ECO:0008006" key="6">
    <source>
        <dbReference type="Google" id="ProtNLM"/>
    </source>
</evidence>
<evidence type="ECO:0000259" key="2">
    <source>
        <dbReference type="PROSITE" id="PS50013"/>
    </source>
</evidence>
<evidence type="ECO:0000313" key="4">
    <source>
        <dbReference type="EMBL" id="CCF51517.1"/>
    </source>
</evidence>
<dbReference type="OrthoDB" id="2273864at2759"/>
<dbReference type="Pfam" id="PF00665">
    <property type="entry name" value="rve"/>
    <property type="match status" value="1"/>
</dbReference>
<dbReference type="Proteomes" id="UP000006174">
    <property type="component" value="Unassembled WGS sequence"/>
</dbReference>
<evidence type="ECO:0000256" key="1">
    <source>
        <dbReference type="ARBA" id="ARBA00022884"/>
    </source>
</evidence>
<feature type="domain" description="Chromo" evidence="2">
    <location>
        <begin position="293"/>
        <end position="348"/>
    </location>
</feature>
<dbReference type="PANTHER" id="PTHR37984">
    <property type="entry name" value="PROTEIN CBG26694"/>
    <property type="match status" value="1"/>
</dbReference>
<reference evidence="4 5" key="1">
    <citation type="journal article" date="2012" name="Plant Cell">
        <title>Genome comparison of barley and maize smut fungi reveals targeted loss of RNA silencing components and species-specific presence of transposable elements.</title>
        <authorList>
            <person name="Laurie J.D."/>
            <person name="Ali S."/>
            <person name="Linning R."/>
            <person name="Mannhaupt G."/>
            <person name="Wong P."/>
            <person name="Gueldener U."/>
            <person name="Muensterkoetter M."/>
            <person name="Moore R."/>
            <person name="Kahmann R."/>
            <person name="Bakkeren G."/>
            <person name="Schirawski J."/>
        </authorList>
    </citation>
    <scope>NUCLEOTIDE SEQUENCE [LARGE SCALE GENOMIC DNA]</scope>
    <source>
        <strain evidence="5">Uh4875-4</strain>
    </source>
</reference>
<dbReference type="GO" id="GO:0015074">
    <property type="term" value="P:DNA integration"/>
    <property type="evidence" value="ECO:0007669"/>
    <property type="project" value="InterPro"/>
</dbReference>
<dbReference type="PROSITE" id="PS50994">
    <property type="entry name" value="INTEGRASE"/>
    <property type="match status" value="1"/>
</dbReference>
<dbReference type="InterPro" id="IPR001584">
    <property type="entry name" value="Integrase_cat-core"/>
</dbReference>
<dbReference type="SUPFAM" id="SSF54160">
    <property type="entry name" value="Chromo domain-like"/>
    <property type="match status" value="1"/>
</dbReference>
<dbReference type="Pfam" id="PF24626">
    <property type="entry name" value="SH3_Tf2-1"/>
    <property type="match status" value="1"/>
</dbReference>
<dbReference type="STRING" id="1128400.I2FX74"/>
<dbReference type="SUPFAM" id="SSF53098">
    <property type="entry name" value="Ribonuclease H-like"/>
    <property type="match status" value="1"/>
</dbReference>
<dbReference type="PROSITE" id="PS50013">
    <property type="entry name" value="CHROMO_2"/>
    <property type="match status" value="1"/>
</dbReference>
<dbReference type="GO" id="GO:0006338">
    <property type="term" value="P:chromatin remodeling"/>
    <property type="evidence" value="ECO:0007669"/>
    <property type="project" value="UniProtKB-ARBA"/>
</dbReference>
<dbReference type="EMBL" id="CAGI01000165">
    <property type="protein sequence ID" value="CCF51517.1"/>
    <property type="molecule type" value="Genomic_DNA"/>
</dbReference>
<keyword evidence="1" id="KW-0694">RNA-binding</keyword>
<keyword evidence="5" id="KW-1185">Reference proteome</keyword>
<dbReference type="AlphaFoldDB" id="I2FX74"/>
<accession>I2FX74</accession>
<dbReference type="SMART" id="SM00298">
    <property type="entry name" value="CHROMO"/>
    <property type="match status" value="1"/>
</dbReference>
<dbReference type="eggNOG" id="KOG0017">
    <property type="taxonomic scope" value="Eukaryota"/>
</dbReference>
<dbReference type="InterPro" id="IPR000953">
    <property type="entry name" value="Chromo/chromo_shadow_dom"/>
</dbReference>
<feature type="domain" description="Integrase catalytic" evidence="3">
    <location>
        <begin position="1"/>
        <end position="150"/>
    </location>
</feature>
<name>I2FX74_USTHO</name>
<dbReference type="HOGENOM" id="CLU_000384_6_1_1"/>
<dbReference type="InterPro" id="IPR050951">
    <property type="entry name" value="Retrovirus_Pol_polyprotein"/>
</dbReference>